<keyword evidence="6" id="KW-1185">Reference proteome</keyword>
<evidence type="ECO:0000313" key="6">
    <source>
        <dbReference type="Proteomes" id="UP001390339"/>
    </source>
</evidence>
<keyword evidence="4" id="KW-0472">Membrane</keyword>
<dbReference type="PANTHER" id="PTHR33365:SF11">
    <property type="entry name" value="TAT PATHWAY SIGNAL SEQUENCE"/>
    <property type="match status" value="1"/>
</dbReference>
<evidence type="ECO:0000256" key="4">
    <source>
        <dbReference type="SAM" id="Phobius"/>
    </source>
</evidence>
<dbReference type="Proteomes" id="UP001390339">
    <property type="component" value="Unassembled WGS sequence"/>
</dbReference>
<keyword evidence="2" id="KW-0560">Oxidoreductase</keyword>
<organism evidence="5 6">
    <name type="scientific">Apiospora arundinis</name>
    <dbReference type="NCBI Taxonomy" id="335852"/>
    <lineage>
        <taxon>Eukaryota</taxon>
        <taxon>Fungi</taxon>
        <taxon>Dikarya</taxon>
        <taxon>Ascomycota</taxon>
        <taxon>Pezizomycotina</taxon>
        <taxon>Sordariomycetes</taxon>
        <taxon>Xylariomycetidae</taxon>
        <taxon>Amphisphaeriales</taxon>
        <taxon>Apiosporaceae</taxon>
        <taxon>Apiospora</taxon>
    </lineage>
</organism>
<proteinExistence type="inferred from homology"/>
<evidence type="ECO:0000256" key="1">
    <source>
        <dbReference type="ARBA" id="ARBA00004685"/>
    </source>
</evidence>
<evidence type="ECO:0000313" key="5">
    <source>
        <dbReference type="EMBL" id="KAK8851048.1"/>
    </source>
</evidence>
<evidence type="ECO:0000256" key="2">
    <source>
        <dbReference type="ARBA" id="ARBA00023002"/>
    </source>
</evidence>
<keyword evidence="4" id="KW-1133">Transmembrane helix</keyword>
<evidence type="ECO:0000256" key="3">
    <source>
        <dbReference type="ARBA" id="ARBA00035112"/>
    </source>
</evidence>
<sequence>MFLHKYHSVPLTEDAADSRGRLVTRPRTLLILTFAFLFIHAVEITLFFTLGAHHGRCTVNADADQTLERYQSLQEYTHLTDFEMIFRKEDLDARVRNFTYWRNLFPAAQGLVSIPHDSPLIRPNVDTAPSALDETHSVYQVSVFHTLHCLEALKVALDGTASDYGITEDLFRIHAPHCIDWIRQEVMCSADITLDSILDGAKTPHQCRDFDGIFQWTEERGYRGSIRDILHHKLESAA</sequence>
<accession>A0ABR2HQ56</accession>
<comment type="pathway">
    <text evidence="1">Mycotoxin biosynthesis.</text>
</comment>
<name>A0ABR2HQ56_9PEZI</name>
<gene>
    <name evidence="5" type="ORF">PGQ11_013527</name>
</gene>
<keyword evidence="4" id="KW-0812">Transmembrane</keyword>
<dbReference type="EMBL" id="JAPCWZ010000009">
    <property type="protein sequence ID" value="KAK8851048.1"/>
    <property type="molecule type" value="Genomic_DNA"/>
</dbReference>
<comment type="caution">
    <text evidence="5">The sequence shown here is derived from an EMBL/GenBank/DDBJ whole genome shotgun (WGS) entry which is preliminary data.</text>
</comment>
<comment type="similarity">
    <text evidence="3">Belongs to the ustYa family.</text>
</comment>
<feature type="transmembrane region" description="Helical" evidence="4">
    <location>
        <begin position="29"/>
        <end position="50"/>
    </location>
</feature>
<protein>
    <submittedName>
        <fullName evidence="5">Uncharacterized protein</fullName>
    </submittedName>
</protein>
<dbReference type="PANTHER" id="PTHR33365">
    <property type="entry name" value="YALI0B05434P"/>
    <property type="match status" value="1"/>
</dbReference>
<dbReference type="InterPro" id="IPR021765">
    <property type="entry name" value="UstYa-like"/>
</dbReference>
<reference evidence="5 6" key="1">
    <citation type="journal article" date="2024" name="IMA Fungus">
        <title>Apiospora arundinis, a panoply of carbohydrate-active enzymes and secondary metabolites.</title>
        <authorList>
            <person name="Sorensen T."/>
            <person name="Petersen C."/>
            <person name="Muurmann A.T."/>
            <person name="Christiansen J.V."/>
            <person name="Brundto M.L."/>
            <person name="Overgaard C.K."/>
            <person name="Boysen A.T."/>
            <person name="Wollenberg R.D."/>
            <person name="Larsen T.O."/>
            <person name="Sorensen J.L."/>
            <person name="Nielsen K.L."/>
            <person name="Sondergaard T.E."/>
        </authorList>
    </citation>
    <scope>NUCLEOTIDE SEQUENCE [LARGE SCALE GENOMIC DNA]</scope>
    <source>
        <strain evidence="5 6">AAU 773</strain>
    </source>
</reference>
<dbReference type="Pfam" id="PF11807">
    <property type="entry name" value="UstYa"/>
    <property type="match status" value="1"/>
</dbReference>